<dbReference type="Pfam" id="PF01557">
    <property type="entry name" value="FAA_hydrolase"/>
    <property type="match status" value="1"/>
</dbReference>
<evidence type="ECO:0000313" key="8">
    <source>
        <dbReference type="Proteomes" id="UP000037069"/>
    </source>
</evidence>
<reference evidence="7 8" key="1">
    <citation type="journal article" date="2015" name="Nat. Commun.">
        <title>Lucilia cuprina genome unlocks parasitic fly biology to underpin future interventions.</title>
        <authorList>
            <person name="Anstead C.A."/>
            <person name="Korhonen P.K."/>
            <person name="Young N.D."/>
            <person name="Hall R.S."/>
            <person name="Jex A.R."/>
            <person name="Murali S.C."/>
            <person name="Hughes D.S."/>
            <person name="Lee S.F."/>
            <person name="Perry T."/>
            <person name="Stroehlein A.J."/>
            <person name="Ansell B.R."/>
            <person name="Breugelmans B."/>
            <person name="Hofmann A."/>
            <person name="Qu J."/>
            <person name="Dugan S."/>
            <person name="Lee S.L."/>
            <person name="Chao H."/>
            <person name="Dinh H."/>
            <person name="Han Y."/>
            <person name="Doddapaneni H.V."/>
            <person name="Worley K.C."/>
            <person name="Muzny D.M."/>
            <person name="Ioannidis P."/>
            <person name="Waterhouse R.M."/>
            <person name="Zdobnov E.M."/>
            <person name="James P.J."/>
            <person name="Bagnall N.H."/>
            <person name="Kotze A.C."/>
            <person name="Gibbs R.A."/>
            <person name="Richards S."/>
            <person name="Batterham P."/>
            <person name="Gasser R.B."/>
        </authorList>
    </citation>
    <scope>NUCLEOTIDE SEQUENCE [LARGE SCALE GENOMIC DNA]</scope>
    <source>
        <strain evidence="7 8">LS</strain>
        <tissue evidence="7">Full body</tissue>
    </source>
</reference>
<dbReference type="EC" id="5.3.2.2" evidence="5"/>
<comment type="caution">
    <text evidence="7">The sequence shown here is derived from an EMBL/GenBank/DDBJ whole genome shotgun (WGS) entry which is preliminary data.</text>
</comment>
<evidence type="ECO:0000256" key="5">
    <source>
        <dbReference type="ARBA" id="ARBA00044973"/>
    </source>
</evidence>
<dbReference type="OrthoDB" id="411064at2759"/>
<dbReference type="Gene3D" id="3.90.850.10">
    <property type="entry name" value="Fumarylacetoacetase-like, C-terminal domain"/>
    <property type="match status" value="1"/>
</dbReference>
<dbReference type="GO" id="GO:0050163">
    <property type="term" value="F:oxaloacetate tautomerase activity"/>
    <property type="evidence" value="ECO:0007669"/>
    <property type="project" value="UniProtKB-EC"/>
</dbReference>
<keyword evidence="2" id="KW-0479">Metal-binding</keyword>
<dbReference type="GO" id="GO:0005739">
    <property type="term" value="C:mitochondrion"/>
    <property type="evidence" value="ECO:0007669"/>
    <property type="project" value="TreeGrafter"/>
</dbReference>
<keyword evidence="8" id="KW-1185">Reference proteome</keyword>
<comment type="similarity">
    <text evidence="1">Belongs to the FAH family.</text>
</comment>
<dbReference type="PANTHER" id="PTHR11820:SF7">
    <property type="entry name" value="ACYLPYRUVASE FAHD1, MITOCHONDRIAL"/>
    <property type="match status" value="1"/>
</dbReference>
<accession>A0A0L0BUL7</accession>
<gene>
    <name evidence="7" type="ORF">FF38_01193</name>
</gene>
<sequence length="221" mass="24322">MATASNTELESFVKNSKKIVGAALNYMDIVRERNVPVPELPLMFLKPTTSLIQEGQDIVIPKVFTKVAYEVELGVIIGKHCKNVSKAEALNYVGGYCLALDMTAQCALGEARAKGHPWSLGKGFDTSTPVSRFIKLEDIKDPHNVDLWLKLNGEYKQKGNTSDLIFKVDDLISYTSQFMTLEPNDIILTGTPNGSLPIKGGDVIECGMGDMIKMTFNCKDE</sequence>
<dbReference type="InterPro" id="IPR011234">
    <property type="entry name" value="Fumarylacetoacetase-like_C"/>
</dbReference>
<dbReference type="OMA" id="WNIAETI"/>
<evidence type="ECO:0000256" key="4">
    <source>
        <dbReference type="ARBA" id="ARBA00044911"/>
    </source>
</evidence>
<evidence type="ECO:0000256" key="2">
    <source>
        <dbReference type="ARBA" id="ARBA00022723"/>
    </source>
</evidence>
<dbReference type="EMBL" id="JRES01001304">
    <property type="protein sequence ID" value="KNC23726.1"/>
    <property type="molecule type" value="Genomic_DNA"/>
</dbReference>
<comment type="catalytic activity">
    <reaction evidence="4">
        <text>oxaloacetate = enol-oxaloacetate</text>
        <dbReference type="Rhea" id="RHEA:16021"/>
        <dbReference type="ChEBI" id="CHEBI:16452"/>
        <dbReference type="ChEBI" id="CHEBI:17479"/>
        <dbReference type="EC" id="5.3.2.2"/>
    </reaction>
    <physiologicalReaction direction="right-to-left" evidence="4">
        <dbReference type="Rhea" id="RHEA:16023"/>
    </physiologicalReaction>
</comment>
<name>A0A0L0BUL7_LUCCU</name>
<evidence type="ECO:0000259" key="6">
    <source>
        <dbReference type="Pfam" id="PF01557"/>
    </source>
</evidence>
<dbReference type="InterPro" id="IPR036663">
    <property type="entry name" value="Fumarylacetoacetase_C_sf"/>
</dbReference>
<dbReference type="STRING" id="7375.A0A0L0BUL7"/>
<proteinExistence type="inferred from homology"/>
<evidence type="ECO:0000313" key="7">
    <source>
        <dbReference type="EMBL" id="KNC23726.1"/>
    </source>
</evidence>
<dbReference type="GO" id="GO:0046872">
    <property type="term" value="F:metal ion binding"/>
    <property type="evidence" value="ECO:0007669"/>
    <property type="project" value="UniProtKB-KW"/>
</dbReference>
<dbReference type="PANTHER" id="PTHR11820">
    <property type="entry name" value="ACYLPYRUVASE"/>
    <property type="match status" value="1"/>
</dbReference>
<dbReference type="FunFam" id="3.90.850.10:FF:000017">
    <property type="entry name" value="Acylpyruvase FAHD1, mitochondrial"/>
    <property type="match status" value="1"/>
</dbReference>
<protein>
    <recommendedName>
        <fullName evidence="5">oxaloacetate tautomerase</fullName>
        <ecNumber evidence="5">5.3.2.2</ecNumber>
    </recommendedName>
    <alternativeName>
        <fullName evidence="3">Fumarylacetoacetate hydrolase domain-containing protein 1</fullName>
    </alternativeName>
</protein>
<feature type="domain" description="Fumarylacetoacetase-like C-terminal" evidence="6">
    <location>
        <begin position="18"/>
        <end position="211"/>
    </location>
</feature>
<dbReference type="SUPFAM" id="SSF56529">
    <property type="entry name" value="FAH"/>
    <property type="match status" value="1"/>
</dbReference>
<organism evidence="7 8">
    <name type="scientific">Lucilia cuprina</name>
    <name type="common">Green bottle fly</name>
    <name type="synonym">Australian sheep blowfly</name>
    <dbReference type="NCBI Taxonomy" id="7375"/>
    <lineage>
        <taxon>Eukaryota</taxon>
        <taxon>Metazoa</taxon>
        <taxon>Ecdysozoa</taxon>
        <taxon>Arthropoda</taxon>
        <taxon>Hexapoda</taxon>
        <taxon>Insecta</taxon>
        <taxon>Pterygota</taxon>
        <taxon>Neoptera</taxon>
        <taxon>Endopterygota</taxon>
        <taxon>Diptera</taxon>
        <taxon>Brachycera</taxon>
        <taxon>Muscomorpha</taxon>
        <taxon>Oestroidea</taxon>
        <taxon>Calliphoridae</taxon>
        <taxon>Luciliinae</taxon>
        <taxon>Lucilia</taxon>
    </lineage>
</organism>
<evidence type="ECO:0000256" key="1">
    <source>
        <dbReference type="ARBA" id="ARBA00010211"/>
    </source>
</evidence>
<dbReference type="Proteomes" id="UP000037069">
    <property type="component" value="Unassembled WGS sequence"/>
</dbReference>
<dbReference type="AlphaFoldDB" id="A0A0L0BUL7"/>
<dbReference type="GO" id="GO:0018773">
    <property type="term" value="F:acetylpyruvate hydrolase activity"/>
    <property type="evidence" value="ECO:0007669"/>
    <property type="project" value="TreeGrafter"/>
</dbReference>
<evidence type="ECO:0000256" key="3">
    <source>
        <dbReference type="ARBA" id="ARBA00042340"/>
    </source>
</evidence>